<comment type="caution">
    <text evidence="2">The sequence shown here is derived from an EMBL/GenBank/DDBJ whole genome shotgun (WGS) entry which is preliminary data.</text>
</comment>
<dbReference type="InterPro" id="IPR013078">
    <property type="entry name" value="His_Pase_superF_clade-1"/>
</dbReference>
<protein>
    <submittedName>
        <fullName evidence="2">Uncharacterized protein</fullName>
    </submittedName>
</protein>
<dbReference type="InterPro" id="IPR029033">
    <property type="entry name" value="His_PPase_superfam"/>
</dbReference>
<gene>
    <name evidence="2" type="ORF">E8A74_24720</name>
</gene>
<sequence>MEGPPGQERVSGTMTMLTGRGRGSRKKKKSMKKVLVVTSLIVGSWGAASGCTDEGKAGDTTSGRTSGSAASTGSGGMGGAGGGPAIDPSDLNALVAGGYVELSWMTSSKPASRIVRVENTMPSGPDDPMATVVYEGAGAKASEPLRNLVATTKEAPRTYHYAVYGCDAPGSCGGGPATAELEVTLGQALVGGGYNMVFRHAAADVCEDAFELGTAAETSSPGWWKSCDSNCVTATARQLNAQGVSQAEQMGIAIKDRGFPFGRVLASEFCRCMRTAELMNLGPMVEENQGITGFAYDEAGRCAATMALAAEAPAPGTNGALVGHSGHQCGVLDALAWGEAAVYKPDGKGGAIYITRVDSSAWAALP</sequence>
<dbReference type="Proteomes" id="UP000309215">
    <property type="component" value="Unassembled WGS sequence"/>
</dbReference>
<evidence type="ECO:0000313" key="2">
    <source>
        <dbReference type="EMBL" id="TKD03797.1"/>
    </source>
</evidence>
<dbReference type="EMBL" id="SSMQ01000027">
    <property type="protein sequence ID" value="TKD03797.1"/>
    <property type="molecule type" value="Genomic_DNA"/>
</dbReference>
<dbReference type="OrthoDB" id="8685508at2"/>
<keyword evidence="3" id="KW-1185">Reference proteome</keyword>
<accession>A0A4U1J884</accession>
<evidence type="ECO:0000313" key="3">
    <source>
        <dbReference type="Proteomes" id="UP000309215"/>
    </source>
</evidence>
<name>A0A4U1J884_9BACT</name>
<feature type="region of interest" description="Disordered" evidence="1">
    <location>
        <begin position="48"/>
        <end position="84"/>
    </location>
</feature>
<feature type="compositionally biased region" description="Low complexity" evidence="1">
    <location>
        <begin position="58"/>
        <end position="72"/>
    </location>
</feature>
<dbReference type="Gene3D" id="3.40.50.1240">
    <property type="entry name" value="Phosphoglycerate mutase-like"/>
    <property type="match status" value="1"/>
</dbReference>
<proteinExistence type="predicted"/>
<feature type="region of interest" description="Disordered" evidence="1">
    <location>
        <begin position="1"/>
        <end position="30"/>
    </location>
</feature>
<feature type="compositionally biased region" description="Gly residues" evidence="1">
    <location>
        <begin position="73"/>
        <end position="84"/>
    </location>
</feature>
<organism evidence="2 3">
    <name type="scientific">Polyangium fumosum</name>
    <dbReference type="NCBI Taxonomy" id="889272"/>
    <lineage>
        <taxon>Bacteria</taxon>
        <taxon>Pseudomonadati</taxon>
        <taxon>Myxococcota</taxon>
        <taxon>Polyangia</taxon>
        <taxon>Polyangiales</taxon>
        <taxon>Polyangiaceae</taxon>
        <taxon>Polyangium</taxon>
    </lineage>
</organism>
<evidence type="ECO:0000256" key="1">
    <source>
        <dbReference type="SAM" id="MobiDB-lite"/>
    </source>
</evidence>
<dbReference type="AlphaFoldDB" id="A0A4U1J884"/>
<dbReference type="SUPFAM" id="SSF53254">
    <property type="entry name" value="Phosphoglycerate mutase-like"/>
    <property type="match status" value="1"/>
</dbReference>
<reference evidence="2 3" key="1">
    <citation type="submission" date="2019-04" db="EMBL/GenBank/DDBJ databases">
        <authorList>
            <person name="Li Y."/>
            <person name="Wang J."/>
        </authorList>
    </citation>
    <scope>NUCLEOTIDE SEQUENCE [LARGE SCALE GENOMIC DNA]</scope>
    <source>
        <strain evidence="2 3">DSM 14668</strain>
    </source>
</reference>
<dbReference type="CDD" id="cd07067">
    <property type="entry name" value="HP_PGM_like"/>
    <property type="match status" value="1"/>
</dbReference>